<evidence type="ECO:0000256" key="4">
    <source>
        <dbReference type="ARBA" id="ARBA00023163"/>
    </source>
</evidence>
<organism evidence="7 8">
    <name type="scientific">Papiliotrema laurentii</name>
    <name type="common">Cryptococcus laurentii</name>
    <dbReference type="NCBI Taxonomy" id="5418"/>
    <lineage>
        <taxon>Eukaryota</taxon>
        <taxon>Fungi</taxon>
        <taxon>Dikarya</taxon>
        <taxon>Basidiomycota</taxon>
        <taxon>Agaricomycotina</taxon>
        <taxon>Tremellomycetes</taxon>
        <taxon>Tremellales</taxon>
        <taxon>Rhynchogastremaceae</taxon>
        <taxon>Papiliotrema</taxon>
    </lineage>
</organism>
<evidence type="ECO:0000256" key="3">
    <source>
        <dbReference type="ARBA" id="ARBA00023125"/>
    </source>
</evidence>
<comment type="caution">
    <text evidence="7">The sequence shown here is derived from an EMBL/GenBank/DDBJ whole genome shotgun (WGS) entry which is preliminary data.</text>
</comment>
<proteinExistence type="inferred from homology"/>
<dbReference type="InterPro" id="IPR003958">
    <property type="entry name" value="CBFA_NFYB_domain"/>
</dbReference>
<dbReference type="Gene3D" id="1.10.20.10">
    <property type="entry name" value="Histone, subunit A"/>
    <property type="match status" value="1"/>
</dbReference>
<dbReference type="InterPro" id="IPR027113">
    <property type="entry name" value="Transc_fact_NFYB/HAP3"/>
</dbReference>
<protein>
    <submittedName>
        <fullName evidence="7">Histone-fold-containing protein</fullName>
    </submittedName>
</protein>
<evidence type="ECO:0000256" key="2">
    <source>
        <dbReference type="ARBA" id="ARBA00023015"/>
    </source>
</evidence>
<name>A0AAD9FVY3_PAPLA</name>
<sequence length="181" mass="20128">MPDILPHLAPLGDTGVPHATPTSGPDLPFTDAQVDEFREQDRWLPIANVSRIMKSSLPNTAKVSKDAKECVQECVSEFISFITSEAAEKCLNEKRKTINGEDILTSMRALGFDNYEGVLKVYLAKFREVSLGAPIENPIANVQAQIAQARQKQLDPDDKEKRSPDDEHDGRRKKGRAKKAK</sequence>
<dbReference type="PRINTS" id="PR00615">
    <property type="entry name" value="CCAATSUBUNTA"/>
</dbReference>
<dbReference type="GO" id="GO:0001228">
    <property type="term" value="F:DNA-binding transcription activator activity, RNA polymerase II-specific"/>
    <property type="evidence" value="ECO:0007669"/>
    <property type="project" value="InterPro"/>
</dbReference>
<feature type="compositionally biased region" description="Basic residues" evidence="5">
    <location>
        <begin position="171"/>
        <end position="181"/>
    </location>
</feature>
<feature type="domain" description="Transcription factor CBF/NF-Y/archaeal histone" evidence="6">
    <location>
        <begin position="42"/>
        <end position="106"/>
    </location>
</feature>
<dbReference type="FunFam" id="1.10.20.10:FF:000099">
    <property type="entry name" value="nuclear transcription factor Y subunit beta"/>
    <property type="match status" value="1"/>
</dbReference>
<gene>
    <name evidence="7" type="ORF">DB88DRAFT_459503</name>
</gene>
<evidence type="ECO:0000256" key="1">
    <source>
        <dbReference type="ARBA" id="ARBA00009053"/>
    </source>
</evidence>
<dbReference type="InterPro" id="IPR009072">
    <property type="entry name" value="Histone-fold"/>
</dbReference>
<dbReference type="GO" id="GO:0046982">
    <property type="term" value="F:protein heterodimerization activity"/>
    <property type="evidence" value="ECO:0007669"/>
    <property type="project" value="InterPro"/>
</dbReference>
<dbReference type="EMBL" id="JAODAN010000001">
    <property type="protein sequence ID" value="KAK1927256.1"/>
    <property type="molecule type" value="Genomic_DNA"/>
</dbReference>
<evidence type="ECO:0000256" key="5">
    <source>
        <dbReference type="SAM" id="MobiDB-lite"/>
    </source>
</evidence>
<keyword evidence="3" id="KW-0238">DNA-binding</keyword>
<evidence type="ECO:0000259" key="6">
    <source>
        <dbReference type="Pfam" id="PF00808"/>
    </source>
</evidence>
<keyword evidence="4" id="KW-0804">Transcription</keyword>
<accession>A0AAD9FVY3</accession>
<dbReference type="GO" id="GO:0000978">
    <property type="term" value="F:RNA polymerase II cis-regulatory region sequence-specific DNA binding"/>
    <property type="evidence" value="ECO:0007669"/>
    <property type="project" value="TreeGrafter"/>
</dbReference>
<evidence type="ECO:0000313" key="7">
    <source>
        <dbReference type="EMBL" id="KAK1927256.1"/>
    </source>
</evidence>
<dbReference type="PANTHER" id="PTHR11064">
    <property type="entry name" value="CCAAT-BINDING TRANSCRIPTION FACTOR-RELATED"/>
    <property type="match status" value="1"/>
</dbReference>
<dbReference type="Pfam" id="PF00808">
    <property type="entry name" value="CBFD_NFYB_HMF"/>
    <property type="match status" value="1"/>
</dbReference>
<evidence type="ECO:0000313" key="8">
    <source>
        <dbReference type="Proteomes" id="UP001182556"/>
    </source>
</evidence>
<feature type="region of interest" description="Disordered" evidence="5">
    <location>
        <begin position="146"/>
        <end position="181"/>
    </location>
</feature>
<keyword evidence="8" id="KW-1185">Reference proteome</keyword>
<dbReference type="GO" id="GO:0016602">
    <property type="term" value="C:CCAAT-binding factor complex"/>
    <property type="evidence" value="ECO:0007669"/>
    <property type="project" value="InterPro"/>
</dbReference>
<dbReference type="AlphaFoldDB" id="A0AAD9FVY3"/>
<keyword evidence="2" id="KW-0805">Transcription regulation</keyword>
<comment type="similarity">
    <text evidence="1">Belongs to the NFYB/HAP3 subunit family.</text>
</comment>
<dbReference type="CDD" id="cd22907">
    <property type="entry name" value="HFD_NFYB"/>
    <property type="match status" value="1"/>
</dbReference>
<feature type="compositionally biased region" description="Basic and acidic residues" evidence="5">
    <location>
        <begin position="152"/>
        <end position="170"/>
    </location>
</feature>
<dbReference type="PANTHER" id="PTHR11064:SF9">
    <property type="entry name" value="NUCLEAR TRANSCRIPTION FACTOR Y SUBUNIT BETA"/>
    <property type="match status" value="1"/>
</dbReference>
<dbReference type="SUPFAM" id="SSF47113">
    <property type="entry name" value="Histone-fold"/>
    <property type="match status" value="1"/>
</dbReference>
<reference evidence="7" key="1">
    <citation type="submission" date="2023-02" db="EMBL/GenBank/DDBJ databases">
        <title>Identification and recombinant expression of a fungal hydrolase from Papiliotrema laurentii that hydrolyzes apple cutin and clears colloidal polyester polyurethane.</title>
        <authorList>
            <consortium name="DOE Joint Genome Institute"/>
            <person name="Roman V.A."/>
            <person name="Bojanowski C."/>
            <person name="Crable B.R."/>
            <person name="Wagner D.N."/>
            <person name="Hung C.S."/>
            <person name="Nadeau L.J."/>
            <person name="Schratz L."/>
            <person name="Haridas S."/>
            <person name="Pangilinan J."/>
            <person name="Lipzen A."/>
            <person name="Na H."/>
            <person name="Yan M."/>
            <person name="Ng V."/>
            <person name="Grigoriev I.V."/>
            <person name="Spatafora J.W."/>
            <person name="Barlow D."/>
            <person name="Biffinger J."/>
            <person name="Kelley-Loughnane N."/>
            <person name="Varaljay V.A."/>
            <person name="Crookes-Goodson W.J."/>
        </authorList>
    </citation>
    <scope>NUCLEOTIDE SEQUENCE</scope>
    <source>
        <strain evidence="7">5307AH</strain>
    </source>
</reference>
<dbReference type="Proteomes" id="UP001182556">
    <property type="component" value="Unassembled WGS sequence"/>
</dbReference>